<keyword evidence="8" id="KW-1185">Reference proteome</keyword>
<feature type="compositionally biased region" description="Basic and acidic residues" evidence="5">
    <location>
        <begin position="19"/>
        <end position="33"/>
    </location>
</feature>
<dbReference type="PROSITE" id="PS50856">
    <property type="entry name" value="AMOP"/>
    <property type="match status" value="1"/>
</dbReference>
<evidence type="ECO:0000256" key="1">
    <source>
        <dbReference type="ARBA" id="ARBA00004370"/>
    </source>
</evidence>
<reference evidence="8" key="2">
    <citation type="submission" date="2014-05" db="EMBL/GenBank/DDBJ databases">
        <title>The genome and life-stage specific transcriptomes of Globodera pallida elucidate key aspects of plant parasitism by a cyst nematode.</title>
        <authorList>
            <person name="Cotton J.A."/>
            <person name="Lilley C.J."/>
            <person name="Jones L.M."/>
            <person name="Kikuchi T."/>
            <person name="Reid A.J."/>
            <person name="Thorpe P."/>
            <person name="Tsai I.J."/>
            <person name="Beasley H."/>
            <person name="Blok V."/>
            <person name="Cock P.J.A."/>
            <person name="Van den Akker S.E."/>
            <person name="Holroyd N."/>
            <person name="Hunt M."/>
            <person name="Mantelin S."/>
            <person name="Naghra H."/>
            <person name="Pain A."/>
            <person name="Palomares-Rius J.E."/>
            <person name="Zarowiecki M."/>
            <person name="Berriman M."/>
            <person name="Jones J.T."/>
            <person name="Urwin P.E."/>
        </authorList>
    </citation>
    <scope>NUCLEOTIDE SEQUENCE [LARGE SCALE GENOMIC DNA]</scope>
    <source>
        <strain evidence="8">Lindley</strain>
    </source>
</reference>
<evidence type="ECO:0000313" key="9">
    <source>
        <dbReference type="WBParaSite" id="GPLIN_000917300"/>
    </source>
</evidence>
<dbReference type="Proteomes" id="UP000050741">
    <property type="component" value="Unassembled WGS sequence"/>
</dbReference>
<dbReference type="GO" id="GO:0007160">
    <property type="term" value="P:cell-matrix adhesion"/>
    <property type="evidence" value="ECO:0007669"/>
    <property type="project" value="InterPro"/>
</dbReference>
<feature type="compositionally biased region" description="Basic and acidic residues" evidence="5">
    <location>
        <begin position="608"/>
        <end position="632"/>
    </location>
</feature>
<dbReference type="GO" id="GO:0016020">
    <property type="term" value="C:membrane"/>
    <property type="evidence" value="ECO:0007669"/>
    <property type="project" value="UniProtKB-SubCell"/>
</dbReference>
<feature type="domain" description="AMOP" evidence="6">
    <location>
        <begin position="514"/>
        <end position="632"/>
    </location>
</feature>
<proteinExistence type="predicted"/>
<evidence type="ECO:0000256" key="2">
    <source>
        <dbReference type="ARBA" id="ARBA00022692"/>
    </source>
</evidence>
<dbReference type="Pfam" id="PF24464">
    <property type="entry name" value="Ig_F54D1_6_2"/>
    <property type="match status" value="1"/>
</dbReference>
<dbReference type="PROSITE" id="PS51220">
    <property type="entry name" value="NIDO"/>
    <property type="match status" value="1"/>
</dbReference>
<evidence type="ECO:0000256" key="5">
    <source>
        <dbReference type="SAM" id="MobiDB-lite"/>
    </source>
</evidence>
<dbReference type="SMART" id="SM00539">
    <property type="entry name" value="NIDO"/>
    <property type="match status" value="1"/>
</dbReference>
<dbReference type="PANTHER" id="PTHR13802">
    <property type="entry name" value="MUCIN 4-RELATED"/>
    <property type="match status" value="1"/>
</dbReference>
<protein>
    <submittedName>
        <fullName evidence="9">AMOP domain-containing protein</fullName>
    </submittedName>
</protein>
<evidence type="ECO:0000313" key="8">
    <source>
        <dbReference type="Proteomes" id="UP000050741"/>
    </source>
</evidence>
<dbReference type="InterPro" id="IPR003886">
    <property type="entry name" value="NIDO_dom"/>
</dbReference>
<dbReference type="InterPro" id="IPR057019">
    <property type="entry name" value="F54D1_6-like_Ig-like_2"/>
</dbReference>
<keyword evidence="3" id="KW-1133">Transmembrane helix</keyword>
<keyword evidence="2" id="KW-0812">Transmembrane</keyword>
<dbReference type="Pfam" id="PF03782">
    <property type="entry name" value="AMOP"/>
    <property type="match status" value="1"/>
</dbReference>
<dbReference type="PANTHER" id="PTHR13802:SF60">
    <property type="entry name" value="PROTEIN CBG06057"/>
    <property type="match status" value="1"/>
</dbReference>
<feature type="domain" description="NIDO" evidence="7">
    <location>
        <begin position="200"/>
        <end position="338"/>
    </location>
</feature>
<dbReference type="WBParaSite" id="GPLIN_000917300">
    <property type="protein sequence ID" value="GPLIN_000917300"/>
    <property type="gene ID" value="GPLIN_000917300"/>
</dbReference>
<feature type="region of interest" description="Disordered" evidence="5">
    <location>
        <begin position="1"/>
        <end position="49"/>
    </location>
</feature>
<organism evidence="8 9">
    <name type="scientific">Globodera pallida</name>
    <name type="common">Potato cyst nematode worm</name>
    <name type="synonym">Heterodera pallida</name>
    <dbReference type="NCBI Taxonomy" id="36090"/>
    <lineage>
        <taxon>Eukaryota</taxon>
        <taxon>Metazoa</taxon>
        <taxon>Ecdysozoa</taxon>
        <taxon>Nematoda</taxon>
        <taxon>Chromadorea</taxon>
        <taxon>Rhabditida</taxon>
        <taxon>Tylenchina</taxon>
        <taxon>Tylenchomorpha</taxon>
        <taxon>Tylenchoidea</taxon>
        <taxon>Heteroderidae</taxon>
        <taxon>Heteroderinae</taxon>
        <taxon>Globodera</taxon>
    </lineage>
</organism>
<feature type="compositionally biased region" description="Polar residues" evidence="5">
    <location>
        <begin position="1"/>
        <end position="10"/>
    </location>
</feature>
<name>A0A183C8H7_GLOPA</name>
<feature type="region of interest" description="Disordered" evidence="5">
    <location>
        <begin position="606"/>
        <end position="632"/>
    </location>
</feature>
<dbReference type="InterPro" id="IPR051495">
    <property type="entry name" value="Epithelial_Barrier/Signaling"/>
</dbReference>
<keyword evidence="4" id="KW-0472">Membrane</keyword>
<reference evidence="8" key="1">
    <citation type="submission" date="2013-12" db="EMBL/GenBank/DDBJ databases">
        <authorList>
            <person name="Aslett M."/>
        </authorList>
    </citation>
    <scope>NUCLEOTIDE SEQUENCE [LARGE SCALE GENOMIC DNA]</scope>
    <source>
        <strain evidence="8">Lindley</strain>
    </source>
</reference>
<dbReference type="InterPro" id="IPR005533">
    <property type="entry name" value="AMOP_dom"/>
</dbReference>
<reference evidence="9" key="3">
    <citation type="submission" date="2016-06" db="UniProtKB">
        <authorList>
            <consortium name="WormBaseParasite"/>
        </authorList>
    </citation>
    <scope>IDENTIFICATION</scope>
</reference>
<comment type="subcellular location">
    <subcellularLocation>
        <location evidence="1">Membrane</location>
    </subcellularLocation>
</comment>
<evidence type="ECO:0000256" key="4">
    <source>
        <dbReference type="ARBA" id="ARBA00023136"/>
    </source>
</evidence>
<evidence type="ECO:0000259" key="7">
    <source>
        <dbReference type="PROSITE" id="PS51220"/>
    </source>
</evidence>
<evidence type="ECO:0000259" key="6">
    <source>
        <dbReference type="PROSITE" id="PS50856"/>
    </source>
</evidence>
<dbReference type="AlphaFoldDB" id="A0A183C8H7"/>
<sequence>MDTNNNNNFSDGRAGHKRSQADVERAESAERKKAEKQRRRERRASDEAERKCAIARLREDYRNAVNAVRSVNLVPFGPENGDLEVAPGFLTSGQTIDLHLFFPFYGGLYNYTTISVNGYLGFATVLDQGPTINVGPDSTDWPRVQDPAMIAPYLCKQQISQDAIPGLRAGVFFRLMMRQSLFGRGVGTNLNVDGTIMQSAFFGQAANQACPSTAGSYVRCDANSDYFLDEMMRWLQVSGRSDLDGGQLATYQAIWLSDQPGRLSYVIINYDKLGFDAADFRANSRSGRCRALFNGGNHTGFVDVDPTQLYKNSPKILAQRSGVPHMVRGRYMFRVDDVVRPGGCSNKTGGTLPPTMDPMRLDIGNIYDWFTNPLPYQVMPISWYPRNFTNPDLNYLDQYVRISDDTLYAVQLGLYVIGYKEFRDDQLKKFRPEHRVLCRLTTYSNRNTFEYRWRPQEERINIYQVEQWYLNDWERMNELYTFRFGYLKLAPMDNPLFQTTTFSAQETNTRAAFVAQKAKEMCHDWYDEDGAQWNFIRDVETNASCPCTEKQAKLDLGRFMPHPRCSQEFRDITCSEMIGAKNCYMSAQNVYGSYTGKADWQSQLSSDMADKVVHQRQHDEDGQHGSQREGQR</sequence>
<evidence type="ECO:0000256" key="3">
    <source>
        <dbReference type="ARBA" id="ARBA00022989"/>
    </source>
</evidence>
<accession>A0A183C8H7</accession>
<dbReference type="SMART" id="SM00723">
    <property type="entry name" value="AMOP"/>
    <property type="match status" value="1"/>
</dbReference>